<accession>A0ABT4CEM9</accession>
<keyword evidence="2" id="KW-1185">Reference proteome</keyword>
<evidence type="ECO:0000313" key="2">
    <source>
        <dbReference type="Proteomes" id="UP001074726"/>
    </source>
</evidence>
<comment type="caution">
    <text evidence="1">The sequence shown here is derived from an EMBL/GenBank/DDBJ whole genome shotgun (WGS) entry which is preliminary data.</text>
</comment>
<sequence>MSRSVYEIRAVGDAPSELLDDFEGATVSIDPGGFTIHVALGDDAELHGLLAALSRQGFALVDVRREPDVDPGDEEGAPP</sequence>
<gene>
    <name evidence="1" type="ORF">NYO98_14170</name>
</gene>
<dbReference type="EMBL" id="JAPPUX010000004">
    <property type="protein sequence ID" value="MCY4727430.1"/>
    <property type="molecule type" value="Genomic_DNA"/>
</dbReference>
<protein>
    <submittedName>
        <fullName evidence="1">Uncharacterized protein</fullName>
    </submittedName>
</protein>
<reference evidence="1" key="1">
    <citation type="submission" date="2022-08" db="EMBL/GenBank/DDBJ databases">
        <title>Genome sequencing of Nocardioides sp. STR2.</title>
        <authorList>
            <person name="So Y."/>
        </authorList>
    </citation>
    <scope>NUCLEOTIDE SEQUENCE</scope>
    <source>
        <strain evidence="1">STR2</strain>
    </source>
</reference>
<proteinExistence type="predicted"/>
<dbReference type="RefSeq" id="WP_268112389.1">
    <property type="nucleotide sequence ID" value="NZ_JAPPUX010000004.1"/>
</dbReference>
<dbReference type="Proteomes" id="UP001074726">
    <property type="component" value="Unassembled WGS sequence"/>
</dbReference>
<evidence type="ECO:0000313" key="1">
    <source>
        <dbReference type="EMBL" id="MCY4727430.1"/>
    </source>
</evidence>
<organism evidence="1 2">
    <name type="scientific">Nocardioides pini</name>
    <dbReference type="NCBI Taxonomy" id="2975053"/>
    <lineage>
        <taxon>Bacteria</taxon>
        <taxon>Bacillati</taxon>
        <taxon>Actinomycetota</taxon>
        <taxon>Actinomycetes</taxon>
        <taxon>Propionibacteriales</taxon>
        <taxon>Nocardioidaceae</taxon>
        <taxon>Nocardioides</taxon>
    </lineage>
</organism>
<name>A0ABT4CEM9_9ACTN</name>